<sequence>MKQAKIRSIIEGLLYLTGEDGLTIDQISKVIPECSIQELSNQIEQMKMAYNQNESSGIMIVDMPNGFRLTTKPFMADYAEQFAVIPKTAPLSQAALETVAIIAYKQPVSRISIEEIRGVKSERALQTLMVKGLIKEVGRAEGSGRAILYGVTSLFLDYFGLHDLSELPPLVEMMKNQNEQMDAYDLFYDHYKETINELSE</sequence>
<comment type="similarity">
    <text evidence="5">Belongs to the ScpB family.</text>
</comment>
<dbReference type="Gene3D" id="1.10.10.10">
    <property type="entry name" value="Winged helix-like DNA-binding domain superfamily/Winged helix DNA-binding domain"/>
    <property type="match status" value="2"/>
</dbReference>
<comment type="subunit">
    <text evidence="5">Homodimer. Homodimerization may be required to stabilize the binding of ScpA to the Smc head domains. Component of a cohesin-like complex composed of ScpA, ScpB and the Smc homodimer, in which ScpA and ScpB bind to the head domain of Smc. The presence of the three proteins is required for the association of the complex with DNA.</text>
</comment>
<dbReference type="InterPro" id="IPR005234">
    <property type="entry name" value="ScpB_csome_segregation"/>
</dbReference>
<comment type="function">
    <text evidence="5">Participates in chromosomal partition during cell division. May act via the formation of a condensin-like complex containing Smc and ScpA that pull DNA away from mid-cell into both cell halves.</text>
</comment>
<dbReference type="PIRSF" id="PIRSF019345">
    <property type="entry name" value="ScpB"/>
    <property type="match status" value="1"/>
</dbReference>
<dbReference type="Pfam" id="PF04079">
    <property type="entry name" value="SMC_ScpB"/>
    <property type="match status" value="1"/>
</dbReference>
<dbReference type="Proteomes" id="UP001596267">
    <property type="component" value="Unassembled WGS sequence"/>
</dbReference>
<keyword evidence="3 5" id="KW-0159">Chromosome partition</keyword>
<evidence type="ECO:0000313" key="7">
    <source>
        <dbReference type="Proteomes" id="UP001596267"/>
    </source>
</evidence>
<dbReference type="NCBIfam" id="TIGR00281">
    <property type="entry name" value="SMC-Scp complex subunit ScpB"/>
    <property type="match status" value="1"/>
</dbReference>
<protein>
    <recommendedName>
        <fullName evidence="5">Segregation and condensation protein B</fullName>
    </recommendedName>
</protein>
<dbReference type="InterPro" id="IPR036388">
    <property type="entry name" value="WH-like_DNA-bd_sf"/>
</dbReference>
<dbReference type="RefSeq" id="WP_253076940.1">
    <property type="nucleotide sequence ID" value="NZ_JAMXWN010000013.1"/>
</dbReference>
<dbReference type="HAMAP" id="MF_01804">
    <property type="entry name" value="ScpB"/>
    <property type="match status" value="1"/>
</dbReference>
<dbReference type="InterPro" id="IPR036390">
    <property type="entry name" value="WH_DNA-bd_sf"/>
</dbReference>
<evidence type="ECO:0000256" key="3">
    <source>
        <dbReference type="ARBA" id="ARBA00022829"/>
    </source>
</evidence>
<keyword evidence="4 5" id="KW-0131">Cell cycle</keyword>
<keyword evidence="2 5" id="KW-0132">Cell division</keyword>
<keyword evidence="1 5" id="KW-0963">Cytoplasm</keyword>
<comment type="subcellular location">
    <subcellularLocation>
        <location evidence="5">Cytoplasm</location>
    </subcellularLocation>
    <text evidence="5">Associated with two foci at the outer edges of the nucleoid region in young cells, and at four foci within both cell halves in older cells.</text>
</comment>
<reference evidence="7" key="1">
    <citation type="journal article" date="2019" name="Int. J. Syst. Evol. Microbiol.">
        <title>The Global Catalogue of Microorganisms (GCM) 10K type strain sequencing project: providing services to taxonomists for standard genome sequencing and annotation.</title>
        <authorList>
            <consortium name="The Broad Institute Genomics Platform"/>
            <consortium name="The Broad Institute Genome Sequencing Center for Infectious Disease"/>
            <person name="Wu L."/>
            <person name="Ma J."/>
        </authorList>
    </citation>
    <scope>NUCLEOTIDE SEQUENCE [LARGE SCALE GENOMIC DNA]</scope>
    <source>
        <strain evidence="7">CCUG 42001</strain>
    </source>
</reference>
<gene>
    <name evidence="5 6" type="primary">scpB</name>
    <name evidence="6" type="ORF">ACFP7A_08580</name>
</gene>
<evidence type="ECO:0000313" key="6">
    <source>
        <dbReference type="EMBL" id="MFC6386656.1"/>
    </source>
</evidence>
<dbReference type="PANTHER" id="PTHR34298:SF2">
    <property type="entry name" value="SEGREGATION AND CONDENSATION PROTEIN B"/>
    <property type="match status" value="1"/>
</dbReference>
<dbReference type="SUPFAM" id="SSF46785">
    <property type="entry name" value="Winged helix' DNA-binding domain"/>
    <property type="match status" value="2"/>
</dbReference>
<name>A0ABW1WDJ2_9BACL</name>
<accession>A0ABW1WDJ2</accession>
<evidence type="ECO:0000256" key="5">
    <source>
        <dbReference type="HAMAP-Rule" id="MF_01804"/>
    </source>
</evidence>
<proteinExistence type="inferred from homology"/>
<keyword evidence="7" id="KW-1185">Reference proteome</keyword>
<comment type="caution">
    <text evidence="6">The sequence shown here is derived from an EMBL/GenBank/DDBJ whole genome shotgun (WGS) entry which is preliminary data.</text>
</comment>
<evidence type="ECO:0000256" key="2">
    <source>
        <dbReference type="ARBA" id="ARBA00022618"/>
    </source>
</evidence>
<dbReference type="PANTHER" id="PTHR34298">
    <property type="entry name" value="SEGREGATION AND CONDENSATION PROTEIN B"/>
    <property type="match status" value="1"/>
</dbReference>
<organism evidence="6 7">
    <name type="scientific">Sporolactobacillus kofuensis</name>
    <dbReference type="NCBI Taxonomy" id="269672"/>
    <lineage>
        <taxon>Bacteria</taxon>
        <taxon>Bacillati</taxon>
        <taxon>Bacillota</taxon>
        <taxon>Bacilli</taxon>
        <taxon>Bacillales</taxon>
        <taxon>Sporolactobacillaceae</taxon>
        <taxon>Sporolactobacillus</taxon>
    </lineage>
</organism>
<evidence type="ECO:0000256" key="1">
    <source>
        <dbReference type="ARBA" id="ARBA00022490"/>
    </source>
</evidence>
<evidence type="ECO:0000256" key="4">
    <source>
        <dbReference type="ARBA" id="ARBA00023306"/>
    </source>
</evidence>
<dbReference type="EMBL" id="JBHSTQ010000007">
    <property type="protein sequence ID" value="MFC6386656.1"/>
    <property type="molecule type" value="Genomic_DNA"/>
</dbReference>